<evidence type="ECO:0008006" key="4">
    <source>
        <dbReference type="Google" id="ProtNLM"/>
    </source>
</evidence>
<reference evidence="2" key="2">
    <citation type="submission" date="2020-09" db="EMBL/GenBank/DDBJ databases">
        <authorList>
            <person name="Sun Q."/>
            <person name="Kim S."/>
        </authorList>
    </citation>
    <scope>NUCLEOTIDE SEQUENCE</scope>
    <source>
        <strain evidence="2">KCTC 23430</strain>
    </source>
</reference>
<sequence>MRGLGYAGLLPFGFFAAGVWVFDDFLQSLCYQGFVIYSLVILSFLAGSLWGSAIGVTGVAKLQRLLVSNGIAVFAAMAVLTAQLLVAAVLLMLGHLAVLWYERNTGDVDNWYGRLRTQLTLLATAMHVVYVAGTIASNGA</sequence>
<dbReference type="AlphaFoldDB" id="A0A919CJG9"/>
<feature type="transmembrane region" description="Helical" evidence="1">
    <location>
        <begin position="34"/>
        <end position="59"/>
    </location>
</feature>
<protein>
    <recommendedName>
        <fullName evidence="4">DUF3429 domain-containing protein</fullName>
    </recommendedName>
</protein>
<accession>A0A919CJG9</accession>
<dbReference type="Pfam" id="PF11911">
    <property type="entry name" value="DUF3429"/>
    <property type="match status" value="1"/>
</dbReference>
<gene>
    <name evidence="2" type="ORF">GCM10007053_13420</name>
</gene>
<dbReference type="EMBL" id="BMYM01000001">
    <property type="protein sequence ID" value="GHD30975.1"/>
    <property type="molecule type" value="Genomic_DNA"/>
</dbReference>
<name>A0A919CJG9_9GAMM</name>
<feature type="transmembrane region" description="Helical" evidence="1">
    <location>
        <begin position="71"/>
        <end position="98"/>
    </location>
</feature>
<reference evidence="2" key="1">
    <citation type="journal article" date="2014" name="Int. J. Syst. Evol. Microbiol.">
        <title>Complete genome sequence of Corynebacterium casei LMG S-19264T (=DSM 44701T), isolated from a smear-ripened cheese.</title>
        <authorList>
            <consortium name="US DOE Joint Genome Institute (JGI-PGF)"/>
            <person name="Walter F."/>
            <person name="Albersmeier A."/>
            <person name="Kalinowski J."/>
            <person name="Ruckert C."/>
        </authorList>
    </citation>
    <scope>NUCLEOTIDE SEQUENCE</scope>
    <source>
        <strain evidence="2">KCTC 23430</strain>
    </source>
</reference>
<feature type="transmembrane region" description="Helical" evidence="1">
    <location>
        <begin position="6"/>
        <end position="22"/>
    </location>
</feature>
<evidence type="ECO:0000313" key="2">
    <source>
        <dbReference type="EMBL" id="GHD30975.1"/>
    </source>
</evidence>
<keyword evidence="1" id="KW-0812">Transmembrane</keyword>
<keyword evidence="3" id="KW-1185">Reference proteome</keyword>
<evidence type="ECO:0000313" key="3">
    <source>
        <dbReference type="Proteomes" id="UP000644693"/>
    </source>
</evidence>
<organism evidence="2 3">
    <name type="scientific">Parahalioglobus pacificus</name>
    <dbReference type="NCBI Taxonomy" id="930806"/>
    <lineage>
        <taxon>Bacteria</taxon>
        <taxon>Pseudomonadati</taxon>
        <taxon>Pseudomonadota</taxon>
        <taxon>Gammaproteobacteria</taxon>
        <taxon>Cellvibrionales</taxon>
        <taxon>Halieaceae</taxon>
        <taxon>Parahalioglobus</taxon>
    </lineage>
</organism>
<keyword evidence="1" id="KW-0472">Membrane</keyword>
<feature type="transmembrane region" description="Helical" evidence="1">
    <location>
        <begin position="119"/>
        <end position="137"/>
    </location>
</feature>
<evidence type="ECO:0000256" key="1">
    <source>
        <dbReference type="SAM" id="Phobius"/>
    </source>
</evidence>
<keyword evidence="1" id="KW-1133">Transmembrane helix</keyword>
<dbReference type="InterPro" id="IPR021836">
    <property type="entry name" value="DUF3429"/>
</dbReference>
<comment type="caution">
    <text evidence="2">The sequence shown here is derived from an EMBL/GenBank/DDBJ whole genome shotgun (WGS) entry which is preliminary data.</text>
</comment>
<dbReference type="Proteomes" id="UP000644693">
    <property type="component" value="Unassembled WGS sequence"/>
</dbReference>
<proteinExistence type="predicted"/>